<evidence type="ECO:0000256" key="18">
    <source>
        <dbReference type="ARBA" id="ARBA00023180"/>
    </source>
</evidence>
<comment type="similarity">
    <text evidence="3">Belongs to the Ca(2+):cation antiporter (CaCA) (TC 2.A.19) family. SLC8 subfamily.</text>
</comment>
<feature type="domain" description="VWFC" evidence="22">
    <location>
        <begin position="629"/>
        <end position="710"/>
    </location>
</feature>
<evidence type="ECO:0000256" key="4">
    <source>
        <dbReference type="ARBA" id="ARBA00022448"/>
    </source>
</evidence>
<evidence type="ECO:0000259" key="23">
    <source>
        <dbReference type="PROSITE" id="PS51390"/>
    </source>
</evidence>
<comment type="catalytic activity">
    <reaction evidence="20">
        <text>Ca(2+)(in) + 3 Na(+)(out) = Ca(2+)(out) + 3 Na(+)(in)</text>
        <dbReference type="Rhea" id="RHEA:69955"/>
        <dbReference type="ChEBI" id="CHEBI:29101"/>
        <dbReference type="ChEBI" id="CHEBI:29108"/>
    </reaction>
</comment>
<keyword evidence="16" id="KW-0406">Ion transport</keyword>
<evidence type="ECO:0000256" key="3">
    <source>
        <dbReference type="ARBA" id="ARBA00007489"/>
    </source>
</evidence>
<dbReference type="InterPro" id="IPR003961">
    <property type="entry name" value="FN3_dom"/>
</dbReference>
<dbReference type="GO" id="GO:0005516">
    <property type="term" value="F:calmodulin binding"/>
    <property type="evidence" value="ECO:0007669"/>
    <property type="project" value="UniProtKB-KW"/>
</dbReference>
<keyword evidence="6" id="KW-1003">Cell membrane</keyword>
<dbReference type="InParanoid" id="A0A6P6Y9H5"/>
<dbReference type="InterPro" id="IPR051171">
    <property type="entry name" value="CaCA"/>
</dbReference>
<evidence type="ECO:0000256" key="19">
    <source>
        <dbReference type="ARBA" id="ARBA00023201"/>
    </source>
</evidence>
<dbReference type="Gene3D" id="1.20.1420.30">
    <property type="entry name" value="NCX, central ion-binding region"/>
    <property type="match status" value="2"/>
</dbReference>
<feature type="transmembrane region" description="Helical" evidence="21">
    <location>
        <begin position="1479"/>
        <end position="1502"/>
    </location>
</feature>
<feature type="transmembrane region" description="Helical" evidence="21">
    <location>
        <begin position="1446"/>
        <end position="1467"/>
    </location>
</feature>
<keyword evidence="8 21" id="KW-0812">Transmembrane</keyword>
<dbReference type="Proteomes" id="UP000515146">
    <property type="component" value="Unplaced"/>
</dbReference>
<dbReference type="RefSeq" id="XP_027201606.1">
    <property type="nucleotide sequence ID" value="XM_027345805.1"/>
</dbReference>
<evidence type="ECO:0000256" key="14">
    <source>
        <dbReference type="ARBA" id="ARBA00022989"/>
    </source>
</evidence>
<feature type="transmembrane region" description="Helical" evidence="21">
    <location>
        <begin position="2139"/>
        <end position="2159"/>
    </location>
</feature>
<evidence type="ECO:0000256" key="6">
    <source>
        <dbReference type="ARBA" id="ARBA00022475"/>
    </source>
</evidence>
<keyword evidence="5" id="KW-0050">Antiport</keyword>
<keyword evidence="15" id="KW-0915">Sodium</keyword>
<dbReference type="Pfam" id="PF03160">
    <property type="entry name" value="Calx-beta"/>
    <property type="match status" value="2"/>
</dbReference>
<evidence type="ECO:0000256" key="7">
    <source>
        <dbReference type="ARBA" id="ARBA00022568"/>
    </source>
</evidence>
<evidence type="ECO:0000256" key="5">
    <source>
        <dbReference type="ARBA" id="ARBA00022449"/>
    </source>
</evidence>
<keyword evidence="10" id="KW-0732">Signal</keyword>
<feature type="transmembrane region" description="Helical" evidence="21">
    <location>
        <begin position="1508"/>
        <end position="1528"/>
    </location>
</feature>
<dbReference type="SMART" id="SM00214">
    <property type="entry name" value="VWC"/>
    <property type="match status" value="5"/>
</dbReference>
<keyword evidence="12" id="KW-0106">Calcium</keyword>
<dbReference type="SUPFAM" id="SSF141072">
    <property type="entry name" value="CalX-like"/>
    <property type="match status" value="2"/>
</dbReference>
<keyword evidence="17 21" id="KW-0472">Membrane</keyword>
<reference evidence="25" key="1">
    <citation type="submission" date="2025-08" db="UniProtKB">
        <authorList>
            <consortium name="RefSeq"/>
        </authorList>
    </citation>
    <scope>IDENTIFICATION</scope>
    <source>
        <strain evidence="25">Airmid</strain>
    </source>
</reference>
<evidence type="ECO:0000256" key="15">
    <source>
        <dbReference type="ARBA" id="ARBA00023053"/>
    </source>
</evidence>
<dbReference type="GO" id="GO:0098794">
    <property type="term" value="C:postsynapse"/>
    <property type="evidence" value="ECO:0007669"/>
    <property type="project" value="TreeGrafter"/>
</dbReference>
<comment type="function">
    <text evidence="1">Has antibacterial activity.</text>
</comment>
<dbReference type="InterPro" id="IPR038081">
    <property type="entry name" value="CalX-like_sf"/>
</dbReference>
<evidence type="ECO:0000256" key="8">
    <source>
        <dbReference type="ARBA" id="ARBA00022692"/>
    </source>
</evidence>
<evidence type="ECO:0000256" key="17">
    <source>
        <dbReference type="ARBA" id="ARBA00023136"/>
    </source>
</evidence>
<evidence type="ECO:0000256" key="12">
    <source>
        <dbReference type="ARBA" id="ARBA00022837"/>
    </source>
</evidence>
<dbReference type="SUPFAM" id="SSF57256">
    <property type="entry name" value="Elafin-like"/>
    <property type="match status" value="1"/>
</dbReference>
<dbReference type="SUPFAM" id="SSF49265">
    <property type="entry name" value="Fibronectin type III"/>
    <property type="match status" value="2"/>
</dbReference>
<dbReference type="CDD" id="cd00063">
    <property type="entry name" value="FN3"/>
    <property type="match status" value="1"/>
</dbReference>
<evidence type="ECO:0000256" key="2">
    <source>
        <dbReference type="ARBA" id="ARBA00004651"/>
    </source>
</evidence>
<dbReference type="SMART" id="SM00217">
    <property type="entry name" value="WAP"/>
    <property type="match status" value="1"/>
</dbReference>
<evidence type="ECO:0000256" key="9">
    <source>
        <dbReference type="ARBA" id="ARBA00022723"/>
    </source>
</evidence>
<comment type="subcellular location">
    <subcellularLocation>
        <location evidence="2">Cell membrane</location>
        <topology evidence="2">Multi-pass membrane protein</topology>
    </subcellularLocation>
</comment>
<feature type="transmembrane region" description="Helical" evidence="21">
    <location>
        <begin position="2107"/>
        <end position="2127"/>
    </location>
</feature>
<dbReference type="NCBIfam" id="TIGR00845">
    <property type="entry name" value="caca"/>
    <property type="match status" value="1"/>
</dbReference>
<keyword evidence="14 21" id="KW-1133">Transmembrane helix</keyword>
<dbReference type="InterPro" id="IPR036645">
    <property type="entry name" value="Elafin-like_sf"/>
</dbReference>
<dbReference type="Pfam" id="PF00095">
    <property type="entry name" value="WAP"/>
    <property type="match status" value="1"/>
</dbReference>
<dbReference type="GO" id="GO:0098703">
    <property type="term" value="P:calcium ion import across plasma membrane"/>
    <property type="evidence" value="ECO:0007669"/>
    <property type="project" value="TreeGrafter"/>
</dbReference>
<keyword evidence="19" id="KW-0739">Sodium transport</keyword>
<keyword evidence="24" id="KW-1185">Reference proteome</keyword>
<dbReference type="InterPro" id="IPR032452">
    <property type="entry name" value="Na_Ca_Ex_C-exten"/>
</dbReference>
<feature type="transmembrane region" description="Helical" evidence="21">
    <location>
        <begin position="1413"/>
        <end position="1434"/>
    </location>
</feature>
<evidence type="ECO:0000256" key="16">
    <source>
        <dbReference type="ARBA" id="ARBA00023065"/>
    </source>
</evidence>
<dbReference type="GO" id="GO:0005432">
    <property type="term" value="F:calcium:sodium antiporter activity"/>
    <property type="evidence" value="ECO:0007669"/>
    <property type="project" value="InterPro"/>
</dbReference>
<evidence type="ECO:0000256" key="1">
    <source>
        <dbReference type="ARBA" id="ARBA00002878"/>
    </source>
</evidence>
<dbReference type="OrthoDB" id="418484at2759"/>
<dbReference type="InterPro" id="IPR004837">
    <property type="entry name" value="NaCa_Exmemb"/>
</dbReference>
<organism evidence="24 25">
    <name type="scientific">Dermatophagoides pteronyssinus</name>
    <name type="common">European house dust mite</name>
    <dbReference type="NCBI Taxonomy" id="6956"/>
    <lineage>
        <taxon>Eukaryota</taxon>
        <taxon>Metazoa</taxon>
        <taxon>Ecdysozoa</taxon>
        <taxon>Arthropoda</taxon>
        <taxon>Chelicerata</taxon>
        <taxon>Arachnida</taxon>
        <taxon>Acari</taxon>
        <taxon>Acariformes</taxon>
        <taxon>Sarcoptiformes</taxon>
        <taxon>Astigmata</taxon>
        <taxon>Psoroptidia</taxon>
        <taxon>Analgoidea</taxon>
        <taxon>Pyroglyphidae</taxon>
        <taxon>Dermatophagoidinae</taxon>
        <taxon>Dermatophagoides</taxon>
    </lineage>
</organism>
<keyword evidence="13" id="KW-0112">Calmodulin-binding</keyword>
<dbReference type="InterPro" id="IPR001007">
    <property type="entry name" value="VWF_dom"/>
</dbReference>
<dbReference type="PANTHER" id="PTHR11878:SF65">
    <property type="entry name" value="NA_CA-EXCHANGE PROTEIN, ISOFORM G"/>
    <property type="match status" value="1"/>
</dbReference>
<feature type="domain" description="WAP" evidence="23">
    <location>
        <begin position="131"/>
        <end position="189"/>
    </location>
</feature>
<protein>
    <submittedName>
        <fullName evidence="25">Uncharacterized protein LOC113795607</fullName>
    </submittedName>
</protein>
<sequence>MIQIFTWNDSNDHKQILCSEIIETNTENGCFYRNRSYELNEIISNDCEQICQCSIDSIVNCRKRCESPYLSINEAKKTNLKCTFVTINHNDYDDDKCCLQCMNVDGDQQNNHLASSQASYLLEHESQSTEFVGKPGICPTINSELNLISDGHSDNQTTCMNECQHDYHCTGVNKCCKNYCGLLSCQMPINYHQQQPQPKQHSTIVKTTNNNDDDCPLKCDPNSQCRFIEKESAYRCICRDDYNNNNKKDDKMNGCHHFDYNDGHGDGDDKNQRKHQCQFQNKTYHIGQTFEYDCSICQCSEALEIECKRKCIDYLSEQNIPKNCHLIDDIYDPICCKKQICHHYHYSSAVDDTKNISTTCHHSNQTYNVNETFNIGCELKCLCQTNGQIECQPRCFDDNNNNGYHEQYCHLRPDPDDPDCCKISICDYNSTITEPKLLIEMAESINSTAIKFRLLLFNLNNNNDNDDDNLTINYGRFNQTIESDNITYQNEIITKKMQTIITNDSKEILLTNLQPETDYSVYFQLKKYQSNTVVVRTFPNGIDHTFKGCFHGSDIIQVGEIFYDGDCEFKCICKEGGIRDCIERCPIFVDLIGLENCHMIQSPDDSCCTIPICDGNNNEQQPSIQSIPNGCLSENGKHYQIGDQWTNGDGCMEKTCTCMFNKLNNTTEIKCKNHHCPEILPSILKPNDDCPSPKLIQTNDPCVCPYVVCENNINPLDMPNLTNVLLPTIKNNQNYCEFKGNKIGIGEEFYDSCRAICLCNINRTLDCHPIQCEHNNFGPHTTKCLEWEIDPLFVPRPPNCCPEPKCKNDGSCSYAGIRFPNYQTIPQELLPCHKRCICDTGMVRCRNICPDVPDEPPLGLPCPKSLTFRGHLPGDDCCIHWQCREQYNHDDKIYGKCSYNDKIYKLGEYWDDNQTEIHRRCQCKITNGILHVLCDPGLCQPITERFLEPTAECRTPTVVTPKDVIMCPYVICNNTGKYGDDLDHLDIVAINATSVRIRFTIPSIYVGLLGHAEVHYTTDINIPRNKWNIQKFARPKRLFDIPNIEYHLGNLQPNTNYFLQIEILIESLKTGPISEIYKIFLPPLPRSISTTIMSTTTTTSTLPPVIMLDMNLTATIIDHNSLRIEWRPFTPQERKFIDGLQVRYRKTAQTQTSSLPLYDRNNDDNIWLSSQILHRDITFYVINKLEPETSYLIDLQFQSIDQINANIISSKPILIETPSPSSTTLTTGIDNFNFHILPDDVSIDNGHINIELKNLPKPLNKFINVGRIHYQNIKTMDTFYHFVNIDDDDNNENGKISFSNLLPNTRYKLWIDLYLTNGQIITSNTIDLITKPGLIIPVWEPTTNLALGDIIARGVIYFVILVYMFVGVSIVADKFMAAIEVITSQEKQITIKKPNREPQIISVRIWNETVSNLTLMALGSSAPEILLSIIEVYAQDYQAGELGPGTIVGSAAFNMFVIIGICVSVIPNGEYKKIKHLRVFFVTMIWSVFAYIWLCLILTWSSYGVIEIWEGLVTFMMFPATVLTAYIADRRLLVYKYLSKKYRMNKRGMIVGTEGEDLELSQTTKIHNHHLNDNNNGVFKTFEEIDDETREFEEHRQEYMQVLREIRKKHPSASMNEIEVLARNEIMNRGPKSRAFYRLQATRKLTGGNVLSKRRVEKKKEIKKSTKKYDNTIKVFFDPGHYTVMENVGEFAVTVSREGDINHSICVDFKTEDGTANAGSDYEAVEGTLIFRSGEAHKQIYITVIDDDVFEEDEHFYVILSNPRFLSHDNLNGINQSGSVSGGAGGTGGGISSNQNLPKLQLSTPAVATVMILDDDHSGVFSFSEGQYEISESVGEYHLEVSRYSGARGKVILPYKTIEGTAKGGNDFIQTSGHIIFEDNQTSQYIPINIMDNESYEKDVIFYVELGEPIREEDLNTNNNDNREAQTAADADEIALLGKPKLGELYKCQVCIRESKEFKSMVDKLISKANTSITIGSSSWKEQFIEAITVSAGDDDDDEEKMPSCSDYVMHFFTLFWKLLFAFVPPTDYMNGWLCFVCSILVIGILTAFIGDFASHFGCTSGIKDTVTAISFVALGTSVPDTFASKVAAQNDKYADSSIGNVTGSNAVNVFLGIGIAWTLAAFVNAYRGTEFRIDPGSLAYSVTLFCVSAAFCCLILMIRRRAGGELGGPLISKTLTTILFVSIWLFYILMSCLEAYEVIPGF</sequence>
<dbReference type="CDD" id="cd00199">
    <property type="entry name" value="WAP"/>
    <property type="match status" value="1"/>
</dbReference>
<feature type="transmembrane region" description="Helical" evidence="21">
    <location>
        <begin position="2030"/>
        <end position="2054"/>
    </location>
</feature>
<evidence type="ECO:0000259" key="22">
    <source>
        <dbReference type="PROSITE" id="PS50184"/>
    </source>
</evidence>
<evidence type="ECO:0000313" key="25">
    <source>
        <dbReference type="RefSeq" id="XP_027201606.1"/>
    </source>
</evidence>
<keyword evidence="4" id="KW-0813">Transport</keyword>
<dbReference type="GO" id="GO:0030424">
    <property type="term" value="C:axon"/>
    <property type="evidence" value="ECO:0007669"/>
    <property type="project" value="TreeGrafter"/>
</dbReference>
<dbReference type="PROSITE" id="PS50184">
    <property type="entry name" value="VWFC_2"/>
    <property type="match status" value="1"/>
</dbReference>
<dbReference type="GO" id="GO:0030414">
    <property type="term" value="F:peptidase inhibitor activity"/>
    <property type="evidence" value="ECO:0007669"/>
    <property type="project" value="InterPro"/>
</dbReference>
<feature type="transmembrane region" description="Helical" evidence="21">
    <location>
        <begin position="2171"/>
        <end position="2191"/>
    </location>
</feature>
<dbReference type="InterPro" id="IPR008197">
    <property type="entry name" value="WAP_dom"/>
</dbReference>
<dbReference type="FunCoup" id="A0A6P6Y9H5">
    <property type="interactions" value="29"/>
</dbReference>
<dbReference type="InterPro" id="IPR004836">
    <property type="entry name" value="Na_Ca_Ex"/>
</dbReference>
<evidence type="ECO:0000256" key="21">
    <source>
        <dbReference type="SAM" id="Phobius"/>
    </source>
</evidence>
<dbReference type="GO" id="GO:0046872">
    <property type="term" value="F:metal ion binding"/>
    <property type="evidence" value="ECO:0007669"/>
    <property type="project" value="UniProtKB-KW"/>
</dbReference>
<keyword evidence="18" id="KW-0325">Glycoprotein</keyword>
<keyword evidence="11" id="KW-0677">Repeat</keyword>
<dbReference type="KEGG" id="dpte:113795607"/>
<dbReference type="InterPro" id="IPR036116">
    <property type="entry name" value="FN3_sf"/>
</dbReference>
<keyword evidence="7" id="KW-0109">Calcium transport</keyword>
<feature type="transmembrane region" description="Helical" evidence="21">
    <location>
        <begin position="1350"/>
        <end position="1372"/>
    </location>
</feature>
<accession>A0A6P6Y9H5</accession>
<evidence type="ECO:0000256" key="11">
    <source>
        <dbReference type="ARBA" id="ARBA00022737"/>
    </source>
</evidence>
<dbReference type="Gene3D" id="4.10.75.10">
    <property type="entry name" value="Elafin-like"/>
    <property type="match status" value="1"/>
</dbReference>
<dbReference type="Gene3D" id="2.60.40.10">
    <property type="entry name" value="Immunoglobulins"/>
    <property type="match status" value="1"/>
</dbReference>
<dbReference type="GO" id="GO:0005576">
    <property type="term" value="C:extracellular region"/>
    <property type="evidence" value="ECO:0007669"/>
    <property type="project" value="InterPro"/>
</dbReference>
<dbReference type="GO" id="GO:0007154">
    <property type="term" value="P:cell communication"/>
    <property type="evidence" value="ECO:0007669"/>
    <property type="project" value="InterPro"/>
</dbReference>
<dbReference type="Pfam" id="PF16494">
    <property type="entry name" value="Na_Ca_ex_C"/>
    <property type="match status" value="1"/>
</dbReference>
<keyword evidence="9" id="KW-0479">Metal-binding</keyword>
<dbReference type="PRINTS" id="PR01259">
    <property type="entry name" value="NACAEXCHNGR"/>
</dbReference>
<dbReference type="PANTHER" id="PTHR11878">
    <property type="entry name" value="SODIUM/CALCIUM EXCHANGER"/>
    <property type="match status" value="1"/>
</dbReference>
<evidence type="ECO:0000256" key="13">
    <source>
        <dbReference type="ARBA" id="ARBA00022860"/>
    </source>
</evidence>
<evidence type="ECO:0000313" key="24">
    <source>
        <dbReference type="Proteomes" id="UP000515146"/>
    </source>
</evidence>
<gene>
    <name evidence="25" type="primary">LOC113795607</name>
</gene>
<dbReference type="InterPro" id="IPR013783">
    <property type="entry name" value="Ig-like_fold"/>
</dbReference>
<dbReference type="Gene3D" id="2.60.40.2030">
    <property type="match status" value="2"/>
</dbReference>
<evidence type="ECO:0000256" key="10">
    <source>
        <dbReference type="ARBA" id="ARBA00022729"/>
    </source>
</evidence>
<name>A0A6P6Y9H5_DERPT</name>
<dbReference type="InterPro" id="IPR003644">
    <property type="entry name" value="Calx_beta"/>
</dbReference>
<dbReference type="PROSITE" id="PS51390">
    <property type="entry name" value="WAP"/>
    <property type="match status" value="1"/>
</dbReference>
<evidence type="ECO:0000256" key="20">
    <source>
        <dbReference type="ARBA" id="ARBA00033667"/>
    </source>
</evidence>
<dbReference type="InterPro" id="IPR044880">
    <property type="entry name" value="NCX_ion-bd_dom_sf"/>
</dbReference>
<dbReference type="Pfam" id="PF01699">
    <property type="entry name" value="Na_Ca_ex"/>
    <property type="match status" value="2"/>
</dbReference>
<dbReference type="SMART" id="SM00237">
    <property type="entry name" value="Calx_beta"/>
    <property type="match status" value="2"/>
</dbReference>
<dbReference type="GO" id="GO:0042383">
    <property type="term" value="C:sarcolemma"/>
    <property type="evidence" value="ECO:0007669"/>
    <property type="project" value="TreeGrafter"/>
</dbReference>
<proteinExistence type="inferred from homology"/>
<dbReference type="FunFam" id="1.20.1420.30:FF:000003">
    <property type="entry name" value="sodium/calcium exchanger 1 isoform X1"/>
    <property type="match status" value="1"/>
</dbReference>